<dbReference type="AlphaFoldDB" id="A0A9D1LUN0"/>
<dbReference type="EMBL" id="DVND01000063">
    <property type="protein sequence ID" value="HIU48212.1"/>
    <property type="molecule type" value="Genomic_DNA"/>
</dbReference>
<dbReference type="InterPro" id="IPR007393">
    <property type="entry name" value="YlxR_dom"/>
</dbReference>
<evidence type="ECO:0000313" key="3">
    <source>
        <dbReference type="Proteomes" id="UP000824111"/>
    </source>
</evidence>
<dbReference type="CDD" id="cd00279">
    <property type="entry name" value="YlxR"/>
    <property type="match status" value="1"/>
</dbReference>
<dbReference type="InterPro" id="IPR035931">
    <property type="entry name" value="YlxR-like_sf"/>
</dbReference>
<dbReference type="PANTHER" id="PTHR34215">
    <property type="entry name" value="BLL0784 PROTEIN"/>
    <property type="match status" value="1"/>
</dbReference>
<comment type="caution">
    <text evidence="2">The sequence shown here is derived from an EMBL/GenBank/DDBJ whole genome shotgun (WGS) entry which is preliminary data.</text>
</comment>
<gene>
    <name evidence="2" type="ORF">IAB04_02485</name>
</gene>
<dbReference type="SUPFAM" id="SSF64376">
    <property type="entry name" value="YlxR-like"/>
    <property type="match status" value="1"/>
</dbReference>
<feature type="domain" description="YlxR" evidence="1">
    <location>
        <begin position="8"/>
        <end position="80"/>
    </location>
</feature>
<evidence type="ECO:0000259" key="1">
    <source>
        <dbReference type="Pfam" id="PF04296"/>
    </source>
</evidence>
<dbReference type="Proteomes" id="UP000824111">
    <property type="component" value="Unassembled WGS sequence"/>
</dbReference>
<protein>
    <submittedName>
        <fullName evidence="2">YlxR family protein</fullName>
    </submittedName>
</protein>
<reference evidence="2" key="1">
    <citation type="submission" date="2020-10" db="EMBL/GenBank/DDBJ databases">
        <authorList>
            <person name="Gilroy R."/>
        </authorList>
    </citation>
    <scope>NUCLEOTIDE SEQUENCE</scope>
    <source>
        <strain evidence="2">ChiSjej4B22-9803</strain>
    </source>
</reference>
<sequence length="85" mass="9733">MAKHIPFRMCIGCRCMRPKQSLIKIVASGEGLAVDERQKLFGRGAYICRESACIEAAKKKKALQRVFKRPVQDAFYERLKEWADG</sequence>
<reference evidence="2" key="2">
    <citation type="journal article" date="2021" name="PeerJ">
        <title>Extensive microbial diversity within the chicken gut microbiome revealed by metagenomics and culture.</title>
        <authorList>
            <person name="Gilroy R."/>
            <person name="Ravi A."/>
            <person name="Getino M."/>
            <person name="Pursley I."/>
            <person name="Horton D.L."/>
            <person name="Alikhan N.F."/>
            <person name="Baker D."/>
            <person name="Gharbi K."/>
            <person name="Hall N."/>
            <person name="Watson M."/>
            <person name="Adriaenssens E.M."/>
            <person name="Foster-Nyarko E."/>
            <person name="Jarju S."/>
            <person name="Secka A."/>
            <person name="Antonio M."/>
            <person name="Oren A."/>
            <person name="Chaudhuri R.R."/>
            <person name="La Ragione R."/>
            <person name="Hildebrand F."/>
            <person name="Pallen M.J."/>
        </authorList>
    </citation>
    <scope>NUCLEOTIDE SEQUENCE</scope>
    <source>
        <strain evidence="2">ChiSjej4B22-9803</strain>
    </source>
</reference>
<dbReference type="Pfam" id="PF04296">
    <property type="entry name" value="YlxR"/>
    <property type="match status" value="1"/>
</dbReference>
<name>A0A9D1LUN0_9FIRM</name>
<dbReference type="InterPro" id="IPR037465">
    <property type="entry name" value="YlxR"/>
</dbReference>
<dbReference type="NCBIfam" id="NF047356">
    <property type="entry name" value="RNA_bind_RnpM"/>
    <property type="match status" value="1"/>
</dbReference>
<dbReference type="PANTHER" id="PTHR34215:SF1">
    <property type="entry name" value="YLXR DOMAIN-CONTAINING PROTEIN"/>
    <property type="match status" value="1"/>
</dbReference>
<proteinExistence type="predicted"/>
<organism evidence="2 3">
    <name type="scientific">Candidatus Avimonoglobus intestinipullorum</name>
    <dbReference type="NCBI Taxonomy" id="2840699"/>
    <lineage>
        <taxon>Bacteria</taxon>
        <taxon>Bacillati</taxon>
        <taxon>Bacillota</taxon>
        <taxon>Clostridia</taxon>
        <taxon>Eubacteriales</taxon>
        <taxon>Candidatus Avimonoglobus</taxon>
    </lineage>
</organism>
<evidence type="ECO:0000313" key="2">
    <source>
        <dbReference type="EMBL" id="HIU48212.1"/>
    </source>
</evidence>
<dbReference type="Gene3D" id="3.30.1230.10">
    <property type="entry name" value="YlxR-like"/>
    <property type="match status" value="1"/>
</dbReference>
<accession>A0A9D1LUN0</accession>